<reference evidence="1 2" key="1">
    <citation type="submission" date="2021-07" db="EMBL/GenBank/DDBJ databases">
        <authorList>
            <person name="Palmer J.M."/>
        </authorList>
    </citation>
    <scope>NUCLEOTIDE SEQUENCE [LARGE SCALE GENOMIC DNA]</scope>
    <source>
        <strain evidence="1 2">AT_MEX2019</strain>
        <tissue evidence="1">Muscle</tissue>
    </source>
</reference>
<keyword evidence="2" id="KW-1185">Reference proteome</keyword>
<evidence type="ECO:0000313" key="2">
    <source>
        <dbReference type="Proteomes" id="UP001345963"/>
    </source>
</evidence>
<dbReference type="Proteomes" id="UP001345963">
    <property type="component" value="Unassembled WGS sequence"/>
</dbReference>
<proteinExistence type="predicted"/>
<sequence length="99" mass="11030">MSYSLCQNTPEPETRSDKSIVRDDLWCHVTCCCWSTVKAAIYQDIFGLKLLHTSGSQGLLFLCFLKDFAMSSSTTYSIVGRGEASAYLQQSMGKRRGTT</sequence>
<comment type="caution">
    <text evidence="1">The sequence shown here is derived from an EMBL/GenBank/DDBJ whole genome shotgun (WGS) entry which is preliminary data.</text>
</comment>
<accession>A0ABU7CHY1</accession>
<name>A0ABU7CHY1_9TELE</name>
<protein>
    <submittedName>
        <fullName evidence="1">Uncharacterized protein</fullName>
    </submittedName>
</protein>
<evidence type="ECO:0000313" key="1">
    <source>
        <dbReference type="EMBL" id="MED6262403.1"/>
    </source>
</evidence>
<gene>
    <name evidence="1" type="ORF">ATANTOWER_018988</name>
</gene>
<dbReference type="EMBL" id="JAHUTI010092474">
    <property type="protein sequence ID" value="MED6262403.1"/>
    <property type="molecule type" value="Genomic_DNA"/>
</dbReference>
<organism evidence="1 2">
    <name type="scientific">Ataeniobius toweri</name>
    <dbReference type="NCBI Taxonomy" id="208326"/>
    <lineage>
        <taxon>Eukaryota</taxon>
        <taxon>Metazoa</taxon>
        <taxon>Chordata</taxon>
        <taxon>Craniata</taxon>
        <taxon>Vertebrata</taxon>
        <taxon>Euteleostomi</taxon>
        <taxon>Actinopterygii</taxon>
        <taxon>Neopterygii</taxon>
        <taxon>Teleostei</taxon>
        <taxon>Neoteleostei</taxon>
        <taxon>Acanthomorphata</taxon>
        <taxon>Ovalentaria</taxon>
        <taxon>Atherinomorphae</taxon>
        <taxon>Cyprinodontiformes</taxon>
        <taxon>Goodeidae</taxon>
        <taxon>Ataeniobius</taxon>
    </lineage>
</organism>